<proteinExistence type="predicted"/>
<dbReference type="Proteomes" id="UP000309893">
    <property type="component" value="Unassembled WGS sequence"/>
</dbReference>
<evidence type="ECO:0000313" key="10">
    <source>
        <dbReference type="EMBL" id="TGY35635.1"/>
    </source>
</evidence>
<protein>
    <submittedName>
        <fullName evidence="10">MFS transporter</fullName>
    </submittedName>
</protein>
<accession>A0A4S2D3I1</accession>
<dbReference type="OrthoDB" id="3285778at2"/>
<evidence type="ECO:0000256" key="3">
    <source>
        <dbReference type="ARBA" id="ARBA00022475"/>
    </source>
</evidence>
<keyword evidence="4 8" id="KW-0812">Transmembrane</keyword>
<dbReference type="Pfam" id="PF07690">
    <property type="entry name" value="MFS_1"/>
    <property type="match status" value="1"/>
</dbReference>
<feature type="compositionally biased region" description="Basic residues" evidence="7">
    <location>
        <begin position="437"/>
        <end position="449"/>
    </location>
</feature>
<feature type="transmembrane region" description="Helical" evidence="8">
    <location>
        <begin position="169"/>
        <end position="189"/>
    </location>
</feature>
<evidence type="ECO:0000259" key="9">
    <source>
        <dbReference type="PROSITE" id="PS50850"/>
    </source>
</evidence>
<feature type="transmembrane region" description="Helical" evidence="8">
    <location>
        <begin position="12"/>
        <end position="32"/>
    </location>
</feature>
<comment type="subcellular location">
    <subcellularLocation>
        <location evidence="1">Cell membrane</location>
        <topology evidence="1">Multi-pass membrane protein</topology>
    </subcellularLocation>
</comment>
<gene>
    <name evidence="10" type="ORF">E5344_11575</name>
</gene>
<organism evidence="10 11">
    <name type="scientific">Microbacterium laevaniformans</name>
    <dbReference type="NCBI Taxonomy" id="36807"/>
    <lineage>
        <taxon>Bacteria</taxon>
        <taxon>Bacillati</taxon>
        <taxon>Actinomycetota</taxon>
        <taxon>Actinomycetes</taxon>
        <taxon>Micrococcales</taxon>
        <taxon>Microbacteriaceae</taxon>
        <taxon>Microbacterium</taxon>
    </lineage>
</organism>
<feature type="transmembrane region" description="Helical" evidence="8">
    <location>
        <begin position="218"/>
        <end position="239"/>
    </location>
</feature>
<feature type="domain" description="Major facilitator superfamily (MFS) profile" evidence="9">
    <location>
        <begin position="8"/>
        <end position="402"/>
    </location>
</feature>
<dbReference type="PANTHER" id="PTHR23517:SF2">
    <property type="entry name" value="MULTIDRUG RESISTANCE PROTEIN MDTH"/>
    <property type="match status" value="1"/>
</dbReference>
<reference evidence="10 11" key="1">
    <citation type="submission" date="2019-04" db="EMBL/GenBank/DDBJ databases">
        <title>Microbes associate with the intestines of laboratory mice.</title>
        <authorList>
            <person name="Navarre W."/>
            <person name="Wong E."/>
            <person name="Huang K."/>
            <person name="Tropini C."/>
            <person name="Ng K."/>
            <person name="Yu B."/>
        </authorList>
    </citation>
    <scope>NUCLEOTIDE SEQUENCE [LARGE SCALE GENOMIC DNA]</scope>
    <source>
        <strain evidence="10 11">NM46_B2-13</strain>
    </source>
</reference>
<evidence type="ECO:0000256" key="8">
    <source>
        <dbReference type="SAM" id="Phobius"/>
    </source>
</evidence>
<feature type="transmembrane region" description="Helical" evidence="8">
    <location>
        <begin position="38"/>
        <end position="60"/>
    </location>
</feature>
<dbReference type="AlphaFoldDB" id="A0A4S2D3I1"/>
<keyword evidence="2" id="KW-0813">Transport</keyword>
<keyword evidence="3" id="KW-1003">Cell membrane</keyword>
<evidence type="ECO:0000256" key="6">
    <source>
        <dbReference type="ARBA" id="ARBA00023136"/>
    </source>
</evidence>
<evidence type="ECO:0000256" key="5">
    <source>
        <dbReference type="ARBA" id="ARBA00022989"/>
    </source>
</evidence>
<comment type="caution">
    <text evidence="10">The sequence shown here is derived from an EMBL/GenBank/DDBJ whole genome shotgun (WGS) entry which is preliminary data.</text>
</comment>
<evidence type="ECO:0000256" key="1">
    <source>
        <dbReference type="ARBA" id="ARBA00004651"/>
    </source>
</evidence>
<name>A0A4S2D3I1_9MICO</name>
<evidence type="ECO:0000256" key="4">
    <source>
        <dbReference type="ARBA" id="ARBA00022692"/>
    </source>
</evidence>
<dbReference type="InterPro" id="IPR036259">
    <property type="entry name" value="MFS_trans_sf"/>
</dbReference>
<dbReference type="InterPro" id="IPR011701">
    <property type="entry name" value="MFS"/>
</dbReference>
<dbReference type="GO" id="GO:0022857">
    <property type="term" value="F:transmembrane transporter activity"/>
    <property type="evidence" value="ECO:0007669"/>
    <property type="project" value="InterPro"/>
</dbReference>
<feature type="transmembrane region" description="Helical" evidence="8">
    <location>
        <begin position="349"/>
        <end position="371"/>
    </location>
</feature>
<feature type="transmembrane region" description="Helical" evidence="8">
    <location>
        <begin position="283"/>
        <end position="303"/>
    </location>
</feature>
<feature type="compositionally biased region" description="Basic and acidic residues" evidence="7">
    <location>
        <begin position="405"/>
        <end position="427"/>
    </location>
</feature>
<dbReference type="RefSeq" id="WP_135949720.1">
    <property type="nucleotide sequence ID" value="NZ_SRYO01000007.1"/>
</dbReference>
<dbReference type="Gene3D" id="1.20.1250.20">
    <property type="entry name" value="MFS general substrate transporter like domains"/>
    <property type="match status" value="1"/>
</dbReference>
<feature type="transmembrane region" description="Helical" evidence="8">
    <location>
        <begin position="142"/>
        <end position="163"/>
    </location>
</feature>
<dbReference type="EMBL" id="SRYO01000007">
    <property type="protein sequence ID" value="TGY35635.1"/>
    <property type="molecule type" value="Genomic_DNA"/>
</dbReference>
<feature type="region of interest" description="Disordered" evidence="7">
    <location>
        <begin position="402"/>
        <end position="449"/>
    </location>
</feature>
<dbReference type="SUPFAM" id="SSF103473">
    <property type="entry name" value="MFS general substrate transporter"/>
    <property type="match status" value="1"/>
</dbReference>
<feature type="transmembrane region" description="Helical" evidence="8">
    <location>
        <begin position="251"/>
        <end position="271"/>
    </location>
</feature>
<dbReference type="GO" id="GO:0005886">
    <property type="term" value="C:plasma membrane"/>
    <property type="evidence" value="ECO:0007669"/>
    <property type="project" value="UniProtKB-SubCell"/>
</dbReference>
<feature type="transmembrane region" description="Helical" evidence="8">
    <location>
        <begin position="72"/>
        <end position="91"/>
    </location>
</feature>
<dbReference type="PROSITE" id="PS50850">
    <property type="entry name" value="MFS"/>
    <property type="match status" value="1"/>
</dbReference>
<dbReference type="PANTHER" id="PTHR23517">
    <property type="entry name" value="RESISTANCE PROTEIN MDTM, PUTATIVE-RELATED-RELATED"/>
    <property type="match status" value="1"/>
</dbReference>
<keyword evidence="6 8" id="KW-0472">Membrane</keyword>
<keyword evidence="5 8" id="KW-1133">Transmembrane helix</keyword>
<feature type="transmembrane region" description="Helical" evidence="8">
    <location>
        <begin position="377"/>
        <end position="398"/>
    </location>
</feature>
<evidence type="ECO:0000313" key="11">
    <source>
        <dbReference type="Proteomes" id="UP000309893"/>
    </source>
</evidence>
<evidence type="ECO:0000256" key="2">
    <source>
        <dbReference type="ARBA" id="ARBA00022448"/>
    </source>
</evidence>
<dbReference type="InterPro" id="IPR050171">
    <property type="entry name" value="MFS_Transporters"/>
</dbReference>
<sequence length="449" mass="44937">MSASPRLRVMLAAQAAFMIGFSSVVPFIAVLADDRFHLGPAAIGAIVGARVAVQQGLFIVGGALADRLGARTVLLTGCAVRALGFVLLALAPTPAVFVIAVLLIGMAGALFSPAVDAYVGAADAASRARPRPVGARRWSAPTPFAALALAGEAGGIVGAAVGALFMPAYAVPVVIVASAVFLAALVVLARLLPARPPAAVVPVAAPGDHADLGRLRRVLPSAVGAATVLAVYTQLFSLLPLGMAARGVGGGWVGVVSIVLSATIVLLQWPLSRVAERLTRPRAVAAGVAAALAAALAGAVSAAAASVPAFAAAAAAAAVCTALAVMLATPSAQSLVAAAGPASRRATRLGALASAGGVLALGASALAGAVAGASGLAAAWLIVALLPAAGLVFACIGARTVPDPTTREEHHDHPPTIPEDRRRRPDRPSPAGTERLLRRRWRRPRRRVR</sequence>
<evidence type="ECO:0000256" key="7">
    <source>
        <dbReference type="SAM" id="MobiDB-lite"/>
    </source>
</evidence>
<feature type="transmembrane region" description="Helical" evidence="8">
    <location>
        <begin position="97"/>
        <end position="121"/>
    </location>
</feature>
<feature type="transmembrane region" description="Helical" evidence="8">
    <location>
        <begin position="309"/>
        <end position="328"/>
    </location>
</feature>
<dbReference type="InterPro" id="IPR020846">
    <property type="entry name" value="MFS_dom"/>
</dbReference>